<sequence>MVNSAIGSDRAAMRSAAQIAVGVGIIWALTSLSIESIMLIRYFHQLPDNNFITKIMNDAIRLFPLAHAWLALRILAFYILLGTFVGLLSGASTAASMGWPTTRTRKIVFTCVTCLYLGLVMLFVFWKFYFHFPAAVPEYRMYEPVLSLVKRTGPVHFRVAGSVFFLVHGLLLVWRFRSIAAVRVKRAAQFWKPAIVMLAVAALFSVVKELRASPENNKGPNIILLCFDSLLPSHLHSERYPRNTSPHMDRFRSESVFFRQAFSPLARTMPSWASMLTGAYPHRHGIRWDLPSRDRRKIIAPNLLTELGKNDYYLAFMTDDSTFSYMEPSMGWDTVVQPEPGYFNFLTCYALKLNLIEMFGNNAVGELFFPLKKFNRAVSYTYLPEEMTDQIVRMLHKLKSKERFLLAVHFDVLHAPGTVPYPHYRHFENGAFEIPYRFIFGETDLSFLEAEFSESPDQRDEVEWHQTLIYDKLFRASDEQFGVIWETIQQLQLDQNSLIILCSDHGENLGVVPHHGNTLHQGDDANSIILMVRLPGGGSGALEFDDAVSNADIFPTILDYLGREIPGTVEGISLLPLMEGMAGQPGRFLFAETALNFLSLKASGYAPDHPMLGNPMRVYSLEPDGKIAVDEKFCREIMGSRDFMVRSRDHKLVAFPRLDGSLRYSLYDVKNDPENTVDIKTDDPQTYSFLVPILNDYIREQPLDPCD</sequence>
<keyword evidence="7" id="KW-0812">Transmembrane</keyword>
<accession>A0A3A4N669</accession>
<comment type="cofactor">
    <cofactor evidence="1">
        <name>Ca(2+)</name>
        <dbReference type="ChEBI" id="CHEBI:29108"/>
    </cofactor>
</comment>
<evidence type="ECO:0000256" key="2">
    <source>
        <dbReference type="ARBA" id="ARBA00008779"/>
    </source>
</evidence>
<keyword evidence="7" id="KW-0472">Membrane</keyword>
<dbReference type="Pfam" id="PF00884">
    <property type="entry name" value="Sulfatase"/>
    <property type="match status" value="1"/>
</dbReference>
<keyword evidence="6" id="KW-0106">Calcium</keyword>
<reference evidence="9 10" key="1">
    <citation type="journal article" date="2017" name="ISME J.">
        <title>Energy and carbon metabolisms in a deep terrestrial subsurface fluid microbial community.</title>
        <authorList>
            <person name="Momper L."/>
            <person name="Jungbluth S.P."/>
            <person name="Lee M.D."/>
            <person name="Amend J.P."/>
        </authorList>
    </citation>
    <scope>NUCLEOTIDE SEQUENCE [LARGE SCALE GENOMIC DNA]</scope>
    <source>
        <strain evidence="9">SURF_5</strain>
    </source>
</reference>
<evidence type="ECO:0000256" key="1">
    <source>
        <dbReference type="ARBA" id="ARBA00001913"/>
    </source>
</evidence>
<evidence type="ECO:0000256" key="4">
    <source>
        <dbReference type="ARBA" id="ARBA00022729"/>
    </source>
</evidence>
<protein>
    <recommendedName>
        <fullName evidence="8">Sulfatase N-terminal domain-containing protein</fullName>
    </recommendedName>
</protein>
<dbReference type="InterPro" id="IPR017850">
    <property type="entry name" value="Alkaline_phosphatase_core_sf"/>
</dbReference>
<feature type="transmembrane region" description="Helical" evidence="7">
    <location>
        <begin position="70"/>
        <end position="95"/>
    </location>
</feature>
<dbReference type="PANTHER" id="PTHR42693">
    <property type="entry name" value="ARYLSULFATASE FAMILY MEMBER"/>
    <property type="match status" value="1"/>
</dbReference>
<dbReference type="AlphaFoldDB" id="A0A3A4N669"/>
<evidence type="ECO:0000259" key="8">
    <source>
        <dbReference type="Pfam" id="PF00884"/>
    </source>
</evidence>
<dbReference type="Gene3D" id="3.30.1120.10">
    <property type="match status" value="1"/>
</dbReference>
<feature type="transmembrane region" description="Helical" evidence="7">
    <location>
        <begin position="188"/>
        <end position="207"/>
    </location>
</feature>
<evidence type="ECO:0000256" key="7">
    <source>
        <dbReference type="SAM" id="Phobius"/>
    </source>
</evidence>
<feature type="transmembrane region" description="Helical" evidence="7">
    <location>
        <begin position="20"/>
        <end position="43"/>
    </location>
</feature>
<name>A0A3A4N669_ABYX5</name>
<dbReference type="GO" id="GO:0046872">
    <property type="term" value="F:metal ion binding"/>
    <property type="evidence" value="ECO:0007669"/>
    <property type="project" value="UniProtKB-KW"/>
</dbReference>
<keyword evidence="4" id="KW-0732">Signal</keyword>
<dbReference type="InterPro" id="IPR050738">
    <property type="entry name" value="Sulfatase"/>
</dbReference>
<evidence type="ECO:0000256" key="6">
    <source>
        <dbReference type="ARBA" id="ARBA00022837"/>
    </source>
</evidence>
<dbReference type="PANTHER" id="PTHR42693:SF42">
    <property type="entry name" value="ARYLSULFATASE G"/>
    <property type="match status" value="1"/>
</dbReference>
<dbReference type="InterPro" id="IPR000917">
    <property type="entry name" value="Sulfatase_N"/>
</dbReference>
<dbReference type="SUPFAM" id="SSF53649">
    <property type="entry name" value="Alkaline phosphatase-like"/>
    <property type="match status" value="1"/>
</dbReference>
<feature type="transmembrane region" description="Helical" evidence="7">
    <location>
        <begin position="155"/>
        <end position="176"/>
    </location>
</feature>
<keyword evidence="5" id="KW-0378">Hydrolase</keyword>
<keyword evidence="3" id="KW-0479">Metal-binding</keyword>
<dbReference type="EMBL" id="QZKU01000116">
    <property type="protein sequence ID" value="RJP17303.1"/>
    <property type="molecule type" value="Genomic_DNA"/>
</dbReference>
<dbReference type="GO" id="GO:0004065">
    <property type="term" value="F:arylsulfatase activity"/>
    <property type="evidence" value="ECO:0007669"/>
    <property type="project" value="TreeGrafter"/>
</dbReference>
<evidence type="ECO:0000256" key="3">
    <source>
        <dbReference type="ARBA" id="ARBA00022723"/>
    </source>
</evidence>
<feature type="domain" description="Sulfatase N-terminal" evidence="8">
    <location>
        <begin position="220"/>
        <end position="562"/>
    </location>
</feature>
<dbReference type="Proteomes" id="UP000265882">
    <property type="component" value="Unassembled WGS sequence"/>
</dbReference>
<comment type="caution">
    <text evidence="9">The sequence shown here is derived from an EMBL/GenBank/DDBJ whole genome shotgun (WGS) entry which is preliminary data.</text>
</comment>
<dbReference type="Gene3D" id="3.40.720.10">
    <property type="entry name" value="Alkaline Phosphatase, subunit A"/>
    <property type="match status" value="1"/>
</dbReference>
<feature type="transmembrane region" description="Helical" evidence="7">
    <location>
        <begin position="107"/>
        <end position="129"/>
    </location>
</feature>
<organism evidence="9 10">
    <name type="scientific">Abyssobacteria bacterium (strain SURF_5)</name>
    <dbReference type="NCBI Taxonomy" id="2093360"/>
    <lineage>
        <taxon>Bacteria</taxon>
        <taxon>Pseudomonadati</taxon>
        <taxon>Candidatus Hydrogenedentota</taxon>
        <taxon>Candidatus Abyssobacteria</taxon>
    </lineage>
</organism>
<evidence type="ECO:0000313" key="10">
    <source>
        <dbReference type="Proteomes" id="UP000265882"/>
    </source>
</evidence>
<comment type="similarity">
    <text evidence="2">Belongs to the sulfatase family.</text>
</comment>
<evidence type="ECO:0000313" key="9">
    <source>
        <dbReference type="EMBL" id="RJP17303.1"/>
    </source>
</evidence>
<keyword evidence="7" id="KW-1133">Transmembrane helix</keyword>
<evidence type="ECO:0000256" key="5">
    <source>
        <dbReference type="ARBA" id="ARBA00022801"/>
    </source>
</evidence>
<gene>
    <name evidence="9" type="ORF">C4520_17090</name>
</gene>
<proteinExistence type="inferred from homology"/>